<proteinExistence type="predicted"/>
<evidence type="ECO:0000313" key="1">
    <source>
        <dbReference type="EMBL" id="KAK8213516.1"/>
    </source>
</evidence>
<evidence type="ECO:0000313" key="2">
    <source>
        <dbReference type="Proteomes" id="UP001320706"/>
    </source>
</evidence>
<organism evidence="1 2">
    <name type="scientific">Zalaria obscura</name>
    <dbReference type="NCBI Taxonomy" id="2024903"/>
    <lineage>
        <taxon>Eukaryota</taxon>
        <taxon>Fungi</taxon>
        <taxon>Dikarya</taxon>
        <taxon>Ascomycota</taxon>
        <taxon>Pezizomycotina</taxon>
        <taxon>Dothideomycetes</taxon>
        <taxon>Dothideomycetidae</taxon>
        <taxon>Dothideales</taxon>
        <taxon>Zalariaceae</taxon>
        <taxon>Zalaria</taxon>
    </lineage>
</organism>
<name>A0ACC3SHI7_9PEZI</name>
<keyword evidence="2" id="KW-1185">Reference proteome</keyword>
<reference evidence="1" key="1">
    <citation type="submission" date="2024-02" db="EMBL/GenBank/DDBJ databases">
        <title>Metagenome Assembled Genome of Zalaria obscura JY119.</title>
        <authorList>
            <person name="Vighnesh L."/>
            <person name="Jagadeeshwari U."/>
            <person name="Venkata Ramana C."/>
            <person name="Sasikala C."/>
        </authorList>
    </citation>
    <scope>NUCLEOTIDE SEQUENCE</scope>
    <source>
        <strain evidence="1">JY119</strain>
    </source>
</reference>
<gene>
    <name evidence="1" type="ORF">M8818_002818</name>
</gene>
<protein>
    <submittedName>
        <fullName evidence="1">Uncharacterized protein</fullName>
    </submittedName>
</protein>
<accession>A0ACC3SHI7</accession>
<comment type="caution">
    <text evidence="1">The sequence shown here is derived from an EMBL/GenBank/DDBJ whole genome shotgun (WGS) entry which is preliminary data.</text>
</comment>
<dbReference type="Proteomes" id="UP001320706">
    <property type="component" value="Unassembled WGS sequence"/>
</dbReference>
<sequence length="151" mass="16927">MLQTAWQPWGTISPSHMWTTWACRNTFDTLPGSPPKIGRMEANIEFGRSAVPTNARCGHAHVRDSSRPSRWSCYKHLESTALFPGRWFVGHMSLSLLARGACVPMPVKGKSAANGREDDLHSNLSTDRSRHDWHSERCSKPALPSRYPTLS</sequence>
<dbReference type="EMBL" id="JAMKPW020000011">
    <property type="protein sequence ID" value="KAK8213516.1"/>
    <property type="molecule type" value="Genomic_DNA"/>
</dbReference>